<dbReference type="EMBL" id="JAGSXJ010000009">
    <property type="protein sequence ID" value="KAH6688503.1"/>
    <property type="molecule type" value="Genomic_DNA"/>
</dbReference>
<dbReference type="OrthoDB" id="3238794at2759"/>
<feature type="compositionally biased region" description="Pro residues" evidence="1">
    <location>
        <begin position="15"/>
        <end position="27"/>
    </location>
</feature>
<dbReference type="FunFam" id="3.40.225.10:FF:000009">
    <property type="entry name" value="Class II aldolase/adducin N-terminal"/>
    <property type="match status" value="1"/>
</dbReference>
<dbReference type="AlphaFoldDB" id="A0A9P8VC19"/>
<dbReference type="Proteomes" id="UP000770015">
    <property type="component" value="Unassembled WGS sequence"/>
</dbReference>
<reference evidence="3" key="1">
    <citation type="journal article" date="2021" name="Nat. Commun.">
        <title>Genetic determinants of endophytism in the Arabidopsis root mycobiome.</title>
        <authorList>
            <person name="Mesny F."/>
            <person name="Miyauchi S."/>
            <person name="Thiergart T."/>
            <person name="Pickel B."/>
            <person name="Atanasova L."/>
            <person name="Karlsson M."/>
            <person name="Huettel B."/>
            <person name="Barry K.W."/>
            <person name="Haridas S."/>
            <person name="Chen C."/>
            <person name="Bauer D."/>
            <person name="Andreopoulos W."/>
            <person name="Pangilinan J."/>
            <person name="LaButti K."/>
            <person name="Riley R."/>
            <person name="Lipzen A."/>
            <person name="Clum A."/>
            <person name="Drula E."/>
            <person name="Henrissat B."/>
            <person name="Kohler A."/>
            <person name="Grigoriev I.V."/>
            <person name="Martin F.M."/>
            <person name="Hacquard S."/>
        </authorList>
    </citation>
    <scope>NUCLEOTIDE SEQUENCE</scope>
    <source>
        <strain evidence="3">MPI-SDFR-AT-0117</strain>
    </source>
</reference>
<dbReference type="PANTHER" id="PTHR10672">
    <property type="entry name" value="ADDUCIN"/>
    <property type="match status" value="1"/>
</dbReference>
<keyword evidence="4" id="KW-1185">Reference proteome</keyword>
<dbReference type="Gene3D" id="3.40.225.10">
    <property type="entry name" value="Class II aldolase/adducin N-terminal domain"/>
    <property type="match status" value="1"/>
</dbReference>
<dbReference type="InterPro" id="IPR001303">
    <property type="entry name" value="Aldolase_II/adducin_N"/>
</dbReference>
<dbReference type="SMART" id="SM01007">
    <property type="entry name" value="Aldolase_II"/>
    <property type="match status" value="1"/>
</dbReference>
<dbReference type="InterPro" id="IPR051017">
    <property type="entry name" value="Aldolase-II_Adducin_sf"/>
</dbReference>
<gene>
    <name evidence="3" type="ORF">F5X68DRAFT_80225</name>
</gene>
<feature type="region of interest" description="Disordered" evidence="1">
    <location>
        <begin position="1"/>
        <end position="31"/>
    </location>
</feature>
<proteinExistence type="predicted"/>
<dbReference type="NCBIfam" id="NF004855">
    <property type="entry name" value="PRK06208.1"/>
    <property type="match status" value="1"/>
</dbReference>
<organism evidence="3 4">
    <name type="scientific">Plectosphaerella plurivora</name>
    <dbReference type="NCBI Taxonomy" id="936078"/>
    <lineage>
        <taxon>Eukaryota</taxon>
        <taxon>Fungi</taxon>
        <taxon>Dikarya</taxon>
        <taxon>Ascomycota</taxon>
        <taxon>Pezizomycotina</taxon>
        <taxon>Sordariomycetes</taxon>
        <taxon>Hypocreomycetidae</taxon>
        <taxon>Glomerellales</taxon>
        <taxon>Plectosphaerellaceae</taxon>
        <taxon>Plectosphaerella</taxon>
    </lineage>
</organism>
<dbReference type="SUPFAM" id="SSF53639">
    <property type="entry name" value="AraD/HMP-PK domain-like"/>
    <property type="match status" value="1"/>
</dbReference>
<name>A0A9P8VC19_9PEZI</name>
<feature type="domain" description="Class II aldolase/adducin N-terminal" evidence="2">
    <location>
        <begin position="67"/>
        <end position="250"/>
    </location>
</feature>
<sequence>MSSTPTATKTEEPSLPAPEAAPSPAPPAAKKEYFQELVRGDRAGKLKLKGIPQFPSRPLRQRQWAKEHMAAAFRFFAKNGYAEGIAGHISMRDPILTDHLWFNPYARHFASMRASDLVLVDAEGYVVEGGNQAVVNTAGFMIHSEVHKARPDVWAAAHAHSIHGKTWSAFGRPVEMLTQDACNLYGIQSVYDDHGGQAIAQEEGRAIATALGPDSLVCILKNHGLLTVGRTVDEAAFLFYSLDQACHSQLLAEAAAANGISKSIIADSVAQFNADVIQSADNFYIEFQPEYDLIVEESGGDVLK</sequence>
<dbReference type="GO" id="GO:0005856">
    <property type="term" value="C:cytoskeleton"/>
    <property type="evidence" value="ECO:0007669"/>
    <property type="project" value="TreeGrafter"/>
</dbReference>
<accession>A0A9P8VC19</accession>
<dbReference type="PANTHER" id="PTHR10672:SF40">
    <property type="entry name" value="CLASS II ALDOLASE_ADDUCIN DOMAIN PROTEIN (AFU_ORTHOLOGUE AFUA_3G09800)"/>
    <property type="match status" value="1"/>
</dbReference>
<evidence type="ECO:0000259" key="2">
    <source>
        <dbReference type="SMART" id="SM01007"/>
    </source>
</evidence>
<dbReference type="InterPro" id="IPR036409">
    <property type="entry name" value="Aldolase_II/adducin_N_sf"/>
</dbReference>
<protein>
    <submittedName>
        <fullName evidence="3">Class II aldolase/adducin domain protein</fullName>
    </submittedName>
</protein>
<comment type="caution">
    <text evidence="3">The sequence shown here is derived from an EMBL/GenBank/DDBJ whole genome shotgun (WGS) entry which is preliminary data.</text>
</comment>
<evidence type="ECO:0000256" key="1">
    <source>
        <dbReference type="SAM" id="MobiDB-lite"/>
    </source>
</evidence>
<evidence type="ECO:0000313" key="3">
    <source>
        <dbReference type="EMBL" id="KAH6688503.1"/>
    </source>
</evidence>
<dbReference type="Pfam" id="PF00596">
    <property type="entry name" value="Aldolase_II"/>
    <property type="match status" value="1"/>
</dbReference>
<evidence type="ECO:0000313" key="4">
    <source>
        <dbReference type="Proteomes" id="UP000770015"/>
    </source>
</evidence>
<dbReference type="GO" id="GO:0051015">
    <property type="term" value="F:actin filament binding"/>
    <property type="evidence" value="ECO:0007669"/>
    <property type="project" value="TreeGrafter"/>
</dbReference>